<evidence type="ECO:0008006" key="3">
    <source>
        <dbReference type="Google" id="ProtNLM"/>
    </source>
</evidence>
<evidence type="ECO:0000313" key="1">
    <source>
        <dbReference type="EMBL" id="RII89938.1"/>
    </source>
</evidence>
<name>A0ABX9N6Z7_9MICO</name>
<reference evidence="1 2" key="1">
    <citation type="submission" date="2018-08" db="EMBL/GenBank/DDBJ databases">
        <title>Genome Sequence of Clavibacter michiganensis Subspecies type strains, and the Atypical Peach-Colored Strains Isolated from Tomato.</title>
        <authorList>
            <person name="Osdaghi E."/>
            <person name="Portier P."/>
            <person name="Briand M."/>
            <person name="Jacques M.-A."/>
        </authorList>
    </citation>
    <scope>NUCLEOTIDE SEQUENCE [LARGE SCALE GENOMIC DNA]</scope>
    <source>
        <strain evidence="1 2">CFBP 8216</strain>
    </source>
</reference>
<comment type="caution">
    <text evidence="1">The sequence shown here is derived from an EMBL/GenBank/DDBJ whole genome shotgun (WGS) entry which is preliminary data.</text>
</comment>
<keyword evidence="2" id="KW-1185">Reference proteome</keyword>
<dbReference type="EMBL" id="QWEE01000291">
    <property type="protein sequence ID" value="RII89938.1"/>
    <property type="molecule type" value="Genomic_DNA"/>
</dbReference>
<sequence>MLFDGYGASSAAWSKGAMAGALVDAVDASAAVAAVTPVPVSSRPRIAVDDSSVAIRARGRRNGVGMIVPLVGSGRPCGLRHRTDHA</sequence>
<protein>
    <recommendedName>
        <fullName evidence="3">Transposase IS701-like DDE domain-containing protein</fullName>
    </recommendedName>
</protein>
<gene>
    <name evidence="1" type="ORF">DZF98_12995</name>
</gene>
<accession>A0ABX9N6Z7</accession>
<dbReference type="Proteomes" id="UP000265355">
    <property type="component" value="Unassembled WGS sequence"/>
</dbReference>
<organism evidence="1 2">
    <name type="scientific">Clavibacter californiensis</name>
    <dbReference type="NCBI Taxonomy" id="1401995"/>
    <lineage>
        <taxon>Bacteria</taxon>
        <taxon>Bacillati</taxon>
        <taxon>Actinomycetota</taxon>
        <taxon>Actinomycetes</taxon>
        <taxon>Micrococcales</taxon>
        <taxon>Microbacteriaceae</taxon>
        <taxon>Clavibacter</taxon>
    </lineage>
</organism>
<evidence type="ECO:0000313" key="2">
    <source>
        <dbReference type="Proteomes" id="UP000265355"/>
    </source>
</evidence>
<proteinExistence type="predicted"/>